<accession>A0AAV9IYX1</accession>
<protein>
    <recommendedName>
        <fullName evidence="3">PpiC domain-containing protein</fullName>
    </recommendedName>
</protein>
<dbReference type="InterPro" id="IPR052204">
    <property type="entry name" value="PpiC/parvulin_rotamase"/>
</dbReference>
<gene>
    <name evidence="4" type="ORF">CDCA_CDCA11G3310</name>
</gene>
<proteinExistence type="predicted"/>
<evidence type="ECO:0000256" key="1">
    <source>
        <dbReference type="PROSITE-ProRule" id="PRU00278"/>
    </source>
</evidence>
<dbReference type="Proteomes" id="UP001301350">
    <property type="component" value="Unassembled WGS sequence"/>
</dbReference>
<evidence type="ECO:0000256" key="2">
    <source>
        <dbReference type="SAM" id="MobiDB-lite"/>
    </source>
</evidence>
<dbReference type="GO" id="GO:0003755">
    <property type="term" value="F:peptidyl-prolyl cis-trans isomerase activity"/>
    <property type="evidence" value="ECO:0007669"/>
    <property type="project" value="UniProtKB-KW"/>
</dbReference>
<evidence type="ECO:0000313" key="4">
    <source>
        <dbReference type="EMBL" id="KAK4537285.1"/>
    </source>
</evidence>
<name>A0AAV9IYX1_CYACA</name>
<comment type="caution">
    <text evidence="4">The sequence shown here is derived from an EMBL/GenBank/DDBJ whole genome shotgun (WGS) entry which is preliminary data.</text>
</comment>
<feature type="region of interest" description="Disordered" evidence="2">
    <location>
        <begin position="1"/>
        <end position="45"/>
    </location>
</feature>
<dbReference type="InterPro" id="IPR000297">
    <property type="entry name" value="PPIase_PpiC"/>
</dbReference>
<dbReference type="Gene3D" id="3.10.50.40">
    <property type="match status" value="1"/>
</dbReference>
<organism evidence="4 5">
    <name type="scientific">Cyanidium caldarium</name>
    <name type="common">Red alga</name>
    <dbReference type="NCBI Taxonomy" id="2771"/>
    <lineage>
        <taxon>Eukaryota</taxon>
        <taxon>Rhodophyta</taxon>
        <taxon>Bangiophyceae</taxon>
        <taxon>Cyanidiales</taxon>
        <taxon>Cyanidiaceae</taxon>
        <taxon>Cyanidium</taxon>
    </lineage>
</organism>
<dbReference type="SUPFAM" id="SSF54534">
    <property type="entry name" value="FKBP-like"/>
    <property type="match status" value="1"/>
</dbReference>
<evidence type="ECO:0000259" key="3">
    <source>
        <dbReference type="PROSITE" id="PS50198"/>
    </source>
</evidence>
<keyword evidence="1" id="KW-0413">Isomerase</keyword>
<dbReference type="PANTHER" id="PTHR43629">
    <property type="entry name" value="PEPTIDYL-PROLYL CIS-TRANS ISOMERASE"/>
    <property type="match status" value="1"/>
</dbReference>
<sequence>MGARASRVMRRRAAALPSRSPGRPTPTAAASDRRWPVDARATPPDSASAAVAVAARVRHILVDDETVADRLVQELVGTEDAARQELWARRVRQHSRCPSRDEQGQLGWIGRGESTELFERAVLSDAAVAVQRPTKVRSEHGWHVVLVEQRQHAATATSRTAADVVMAPSSAAAPSSSSADVDAHPAFQETLKRLSWSIHSRPVPGAHAPGTVIGPNAGRKRPLPSHRPGLEALYGTPDAAPPAAQQTRAGLVLSQAELLSVLIAHQTEPQRWSVSALAELCDIPPGPSRAVLQHALEHCRVLPQERYVTDLPSAGFQEAWQRAMKTSTAALTGKGA</sequence>
<dbReference type="Pfam" id="PF00639">
    <property type="entry name" value="Rotamase"/>
    <property type="match status" value="1"/>
</dbReference>
<dbReference type="PANTHER" id="PTHR43629:SF2">
    <property type="entry name" value="RHODANESE-LIKE_PPIC DOMAIN-CONTAINING PROTEIN 12, CHLOROPLASTIC"/>
    <property type="match status" value="1"/>
</dbReference>
<dbReference type="AlphaFoldDB" id="A0AAV9IYX1"/>
<keyword evidence="1" id="KW-0697">Rotamase</keyword>
<dbReference type="InterPro" id="IPR046357">
    <property type="entry name" value="PPIase_dom_sf"/>
</dbReference>
<dbReference type="PROSITE" id="PS50198">
    <property type="entry name" value="PPIC_PPIASE_2"/>
    <property type="match status" value="1"/>
</dbReference>
<keyword evidence="5" id="KW-1185">Reference proteome</keyword>
<evidence type="ECO:0000313" key="5">
    <source>
        <dbReference type="Proteomes" id="UP001301350"/>
    </source>
</evidence>
<dbReference type="EMBL" id="JANCYW010000011">
    <property type="protein sequence ID" value="KAK4537285.1"/>
    <property type="molecule type" value="Genomic_DNA"/>
</dbReference>
<reference evidence="4 5" key="1">
    <citation type="submission" date="2022-07" db="EMBL/GenBank/DDBJ databases">
        <title>Genome-wide signatures of adaptation to extreme environments.</title>
        <authorList>
            <person name="Cho C.H."/>
            <person name="Yoon H.S."/>
        </authorList>
    </citation>
    <scope>NUCLEOTIDE SEQUENCE [LARGE SCALE GENOMIC DNA]</scope>
    <source>
        <strain evidence="4 5">DBV 063 E5</strain>
    </source>
</reference>
<feature type="domain" description="PpiC" evidence="3">
    <location>
        <begin position="52"/>
        <end position="149"/>
    </location>
</feature>